<dbReference type="OrthoDB" id="6673861at2"/>
<feature type="compositionally biased region" description="Low complexity" evidence="1">
    <location>
        <begin position="358"/>
        <end position="398"/>
    </location>
</feature>
<dbReference type="GO" id="GO:0030288">
    <property type="term" value="C:outer membrane-bounded periplasmic space"/>
    <property type="evidence" value="ECO:0007669"/>
    <property type="project" value="InterPro"/>
</dbReference>
<feature type="compositionally biased region" description="Low complexity" evidence="1">
    <location>
        <begin position="410"/>
        <end position="424"/>
    </location>
</feature>
<evidence type="ECO:0000313" key="2">
    <source>
        <dbReference type="EMBL" id="PTE16742.1"/>
    </source>
</evidence>
<organism evidence="2 3">
    <name type="scientific">Phaeovulum veldkampii DSM 11550</name>
    <dbReference type="NCBI Taxonomy" id="1185920"/>
    <lineage>
        <taxon>Bacteria</taxon>
        <taxon>Pseudomonadati</taxon>
        <taxon>Pseudomonadota</taxon>
        <taxon>Alphaproteobacteria</taxon>
        <taxon>Rhodobacterales</taxon>
        <taxon>Paracoccaceae</taxon>
        <taxon>Phaeovulum</taxon>
    </lineage>
</organism>
<dbReference type="PROSITE" id="PS51257">
    <property type="entry name" value="PROKAR_LIPOPROTEIN"/>
    <property type="match status" value="1"/>
</dbReference>
<sequence>MGGKRFMRLTRLRLKPAARITGKCIALLAALSACTGIAPHDKNAKLVQGPPIADVQTPFDQALTCLNGKISPRLRFAVGIIPDLTGREQYNDGGAGKFVSQGAGEVVQSALFKAGVSLVNRRDQMVSTNEASWGIRTMRQQVPADFYVSGSINSLDFIPGGATYAVIGGIGPRYRQNRILIALDLSVTNATTGQIVANIPLQKQIFADEWGITGARFAGNTLVDADAGVQQREPLNFALRQVLYLATFELLTQLMPVRQYAECRSLIDDGAGEVTGPGTTGEFIRKYEAAKARAEERRKQALEAVAAAEAREAEAQDSETAEAAPAKPQPAAEPASEAQPAAGTTAAAPAADPPATPVPVVAEPATPARAVKAAARAEQDAVTVPAAPADADPAPEAVPRLEKAATTTRPAPSDASPEAADTATPEPPDPKRGLPVLPPAAAGREA</sequence>
<proteinExistence type="predicted"/>
<accession>A0A2T4JFQ2</accession>
<gene>
    <name evidence="2" type="ORF">C5F46_12800</name>
</gene>
<dbReference type="EMBL" id="PZKF01000034">
    <property type="protein sequence ID" value="PTE16742.1"/>
    <property type="molecule type" value="Genomic_DNA"/>
</dbReference>
<protein>
    <submittedName>
        <fullName evidence="2">HfaB protein</fullName>
    </submittedName>
</protein>
<dbReference type="InterPro" id="IPR005534">
    <property type="entry name" value="Curli_assmbl/transp-comp_CsgG"/>
</dbReference>
<dbReference type="Proteomes" id="UP000241899">
    <property type="component" value="Unassembled WGS sequence"/>
</dbReference>
<feature type="compositionally biased region" description="Low complexity" evidence="1">
    <location>
        <begin position="321"/>
        <end position="350"/>
    </location>
</feature>
<keyword evidence="3" id="KW-1185">Reference proteome</keyword>
<reference evidence="2 3" key="1">
    <citation type="submission" date="2018-03" db="EMBL/GenBank/DDBJ databases">
        <title>Rhodobacter veldkampii.</title>
        <authorList>
            <person name="Meyer T.E."/>
            <person name="Miller S."/>
            <person name="Lodha T."/>
            <person name="Gandham S."/>
            <person name="Chintalapati S."/>
            <person name="Chintalapati V.R."/>
        </authorList>
    </citation>
    <scope>NUCLEOTIDE SEQUENCE [LARGE SCALE GENOMIC DNA]</scope>
    <source>
        <strain evidence="2 3">DSM 11550</strain>
    </source>
</reference>
<evidence type="ECO:0000256" key="1">
    <source>
        <dbReference type="SAM" id="MobiDB-lite"/>
    </source>
</evidence>
<dbReference type="AlphaFoldDB" id="A0A2T4JFQ2"/>
<dbReference type="Gene3D" id="3.40.50.10610">
    <property type="entry name" value="ABC-type transport auxiliary lipoprotein component"/>
    <property type="match status" value="1"/>
</dbReference>
<feature type="region of interest" description="Disordered" evidence="1">
    <location>
        <begin position="303"/>
        <end position="446"/>
    </location>
</feature>
<name>A0A2T4JFQ2_9RHOB</name>
<comment type="caution">
    <text evidence="2">The sequence shown here is derived from an EMBL/GenBank/DDBJ whole genome shotgun (WGS) entry which is preliminary data.</text>
</comment>
<dbReference type="Pfam" id="PF03783">
    <property type="entry name" value="CsgG"/>
    <property type="match status" value="1"/>
</dbReference>
<evidence type="ECO:0000313" key="3">
    <source>
        <dbReference type="Proteomes" id="UP000241899"/>
    </source>
</evidence>